<protein>
    <submittedName>
        <fullName evidence="2">Uncharacterized protein</fullName>
    </submittedName>
</protein>
<keyword evidence="3" id="KW-1185">Reference proteome</keyword>
<organism evidence="2 3">
    <name type="scientific">Halarchaeum nitratireducens</name>
    <dbReference type="NCBI Taxonomy" id="489913"/>
    <lineage>
        <taxon>Archaea</taxon>
        <taxon>Methanobacteriati</taxon>
        <taxon>Methanobacteriota</taxon>
        <taxon>Stenosarchaea group</taxon>
        <taxon>Halobacteria</taxon>
        <taxon>Halobacteriales</taxon>
        <taxon>Halobacteriaceae</taxon>
    </lineage>
</organism>
<comment type="caution">
    <text evidence="2">The sequence shown here is derived from an EMBL/GenBank/DDBJ whole genome shotgun (WGS) entry which is preliminary data.</text>
</comment>
<dbReference type="EMBL" id="BMOQ01000006">
    <property type="protein sequence ID" value="GGN21645.1"/>
    <property type="molecule type" value="Genomic_DNA"/>
</dbReference>
<dbReference type="Proteomes" id="UP000608850">
    <property type="component" value="Unassembled WGS sequence"/>
</dbReference>
<name>A0A830GEP2_9EURY</name>
<evidence type="ECO:0000256" key="1">
    <source>
        <dbReference type="SAM" id="MobiDB-lite"/>
    </source>
</evidence>
<reference evidence="2 3" key="1">
    <citation type="journal article" date="2019" name="Int. J. Syst. Evol. Microbiol.">
        <title>The Global Catalogue of Microorganisms (GCM) 10K type strain sequencing project: providing services to taxonomists for standard genome sequencing and annotation.</title>
        <authorList>
            <consortium name="The Broad Institute Genomics Platform"/>
            <consortium name="The Broad Institute Genome Sequencing Center for Infectious Disease"/>
            <person name="Wu L."/>
            <person name="Ma J."/>
        </authorList>
    </citation>
    <scope>NUCLEOTIDE SEQUENCE [LARGE SCALE GENOMIC DNA]</scope>
    <source>
        <strain evidence="2 3">JCM 16331</strain>
    </source>
</reference>
<feature type="compositionally biased region" description="Basic and acidic residues" evidence="1">
    <location>
        <begin position="66"/>
        <end position="76"/>
    </location>
</feature>
<dbReference type="AlphaFoldDB" id="A0A830GEP2"/>
<feature type="compositionally biased region" description="Basic and acidic residues" evidence="1">
    <location>
        <begin position="1"/>
        <end position="13"/>
    </location>
</feature>
<feature type="compositionally biased region" description="Basic and acidic residues" evidence="1">
    <location>
        <begin position="20"/>
        <end position="45"/>
    </location>
</feature>
<proteinExistence type="predicted"/>
<gene>
    <name evidence="2" type="ORF">GCM10009021_23750</name>
</gene>
<evidence type="ECO:0000313" key="3">
    <source>
        <dbReference type="Proteomes" id="UP000608850"/>
    </source>
</evidence>
<sequence length="85" mass="9737">MDVREAGGGREQRITAQQADEYRDAERAERDDEVAERQPHRRLDVGVDVGVPGEHAHVFERPAPTRRPERVRENASRRGAPNKNR</sequence>
<accession>A0A830GEP2</accession>
<feature type="region of interest" description="Disordered" evidence="1">
    <location>
        <begin position="1"/>
        <end position="85"/>
    </location>
</feature>
<evidence type="ECO:0000313" key="2">
    <source>
        <dbReference type="EMBL" id="GGN21645.1"/>
    </source>
</evidence>